<organism evidence="2 3">
    <name type="scientific">Cannabis sativa</name>
    <name type="common">Hemp</name>
    <name type="synonym">Marijuana</name>
    <dbReference type="NCBI Taxonomy" id="3483"/>
    <lineage>
        <taxon>Eukaryota</taxon>
        <taxon>Viridiplantae</taxon>
        <taxon>Streptophyta</taxon>
        <taxon>Embryophyta</taxon>
        <taxon>Tracheophyta</taxon>
        <taxon>Spermatophyta</taxon>
        <taxon>Magnoliopsida</taxon>
        <taxon>eudicotyledons</taxon>
        <taxon>Gunneridae</taxon>
        <taxon>Pentapetalae</taxon>
        <taxon>rosids</taxon>
        <taxon>fabids</taxon>
        <taxon>Rosales</taxon>
        <taxon>Cannabaceae</taxon>
        <taxon>Cannabis</taxon>
    </lineage>
</organism>
<dbReference type="EMBL" id="JAATIQ010000337">
    <property type="protein sequence ID" value="KAF4360939.1"/>
    <property type="molecule type" value="Genomic_DNA"/>
</dbReference>
<name>A0A7J6ETE1_CANSA</name>
<dbReference type="Proteomes" id="UP000583929">
    <property type="component" value="Unassembled WGS sequence"/>
</dbReference>
<evidence type="ECO:0000259" key="1">
    <source>
        <dbReference type="Pfam" id="PF13966"/>
    </source>
</evidence>
<evidence type="ECO:0000313" key="2">
    <source>
        <dbReference type="EMBL" id="KAF4360939.1"/>
    </source>
</evidence>
<comment type="caution">
    <text evidence="2">The sequence shown here is derived from an EMBL/GenBank/DDBJ whole genome shotgun (WGS) entry which is preliminary data.</text>
</comment>
<dbReference type="AlphaFoldDB" id="A0A7J6ETE1"/>
<gene>
    <name evidence="2" type="ORF">G4B88_000570</name>
</gene>
<proteinExistence type="predicted"/>
<keyword evidence="3" id="KW-1185">Reference proteome</keyword>
<feature type="domain" description="Reverse transcriptase zinc-binding" evidence="1">
    <location>
        <begin position="34"/>
        <end position="80"/>
    </location>
</feature>
<accession>A0A7J6ETE1</accession>
<protein>
    <recommendedName>
        <fullName evidence="1">Reverse transcriptase zinc-binding domain-containing protein</fullName>
    </recommendedName>
</protein>
<sequence length="114" mass="12749">MVLELEDLYTNIDIEGEDDVVTAFDDGSNLWKSSAKNCLVTRIQLQIKHVPIETHCLFCNNAAETTYHLILGCPFSKSCWNRSAVTLPPSTCTSFLTGLLLRGLDKKGKPLKKY</sequence>
<evidence type="ECO:0000313" key="3">
    <source>
        <dbReference type="Proteomes" id="UP000583929"/>
    </source>
</evidence>
<dbReference type="Pfam" id="PF13966">
    <property type="entry name" value="zf-RVT"/>
    <property type="match status" value="1"/>
</dbReference>
<dbReference type="InterPro" id="IPR026960">
    <property type="entry name" value="RVT-Znf"/>
</dbReference>
<reference evidence="2 3" key="1">
    <citation type="journal article" date="2020" name="bioRxiv">
        <title>Sequence and annotation of 42 cannabis genomes reveals extensive copy number variation in cannabinoid synthesis and pathogen resistance genes.</title>
        <authorList>
            <person name="Mckernan K.J."/>
            <person name="Helbert Y."/>
            <person name="Kane L.T."/>
            <person name="Ebling H."/>
            <person name="Zhang L."/>
            <person name="Liu B."/>
            <person name="Eaton Z."/>
            <person name="Mclaughlin S."/>
            <person name="Kingan S."/>
            <person name="Baybayan P."/>
            <person name="Concepcion G."/>
            <person name="Jordan M."/>
            <person name="Riva A."/>
            <person name="Barbazuk W."/>
            <person name="Harkins T."/>
        </authorList>
    </citation>
    <scope>NUCLEOTIDE SEQUENCE [LARGE SCALE GENOMIC DNA]</scope>
    <source>
        <strain evidence="3">cv. Jamaican Lion 4</strain>
        <tissue evidence="2">Leaf</tissue>
    </source>
</reference>